<organism evidence="1 2">
    <name type="scientific">Desulfarculus baarsii (strain ATCC 33931 / DSM 2075 / LMG 7858 / VKM B-1802 / 2st14)</name>
    <dbReference type="NCBI Taxonomy" id="644282"/>
    <lineage>
        <taxon>Bacteria</taxon>
        <taxon>Pseudomonadati</taxon>
        <taxon>Thermodesulfobacteriota</taxon>
        <taxon>Desulfarculia</taxon>
        <taxon>Desulfarculales</taxon>
        <taxon>Desulfarculaceae</taxon>
        <taxon>Desulfarculus</taxon>
    </lineage>
</organism>
<evidence type="ECO:0000313" key="2">
    <source>
        <dbReference type="Proteomes" id="UP000009047"/>
    </source>
</evidence>
<dbReference type="EMBL" id="CP002085">
    <property type="protein sequence ID" value="ADK86258.1"/>
    <property type="molecule type" value="Genomic_DNA"/>
</dbReference>
<reference evidence="1 2" key="1">
    <citation type="journal article" date="2010" name="Stand. Genomic Sci.">
        <title>Complete genome sequence of Desulfarculus baarsii type strain (2st14).</title>
        <authorList>
            <person name="Sun H."/>
            <person name="Spring S."/>
            <person name="Lapidus A."/>
            <person name="Davenport K."/>
            <person name="Del Rio T.G."/>
            <person name="Tice H."/>
            <person name="Nolan M."/>
            <person name="Copeland A."/>
            <person name="Cheng J.F."/>
            <person name="Lucas S."/>
            <person name="Tapia R."/>
            <person name="Goodwin L."/>
            <person name="Pitluck S."/>
            <person name="Ivanova N."/>
            <person name="Pagani I."/>
            <person name="Mavromatis K."/>
            <person name="Ovchinnikova G."/>
            <person name="Pati A."/>
            <person name="Chen A."/>
            <person name="Palaniappan K."/>
            <person name="Hauser L."/>
            <person name="Chang Y.J."/>
            <person name="Jeffries C.D."/>
            <person name="Detter J.C."/>
            <person name="Han C."/>
            <person name="Rohde M."/>
            <person name="Brambilla E."/>
            <person name="Goker M."/>
            <person name="Woyke T."/>
            <person name="Bristow J."/>
            <person name="Eisen J.A."/>
            <person name="Markowitz V."/>
            <person name="Hugenholtz P."/>
            <person name="Kyrpides N.C."/>
            <person name="Klenk H.P."/>
            <person name="Land M."/>
        </authorList>
    </citation>
    <scope>NUCLEOTIDE SEQUENCE [LARGE SCALE GENOMIC DNA]</scope>
    <source>
        <strain evidence="2">ATCC 33931 / DSM 2075 / LMG 7858 / VKM B-1802 / 2st14</strain>
    </source>
</reference>
<dbReference type="OrthoDB" id="5493458at2"/>
<dbReference type="eggNOG" id="COG0451">
    <property type="taxonomic scope" value="Bacteria"/>
</dbReference>
<gene>
    <name evidence="1" type="ordered locus">Deba_2905</name>
</gene>
<protein>
    <submittedName>
        <fullName evidence="1">Uncharacterized protein</fullName>
    </submittedName>
</protein>
<dbReference type="InterPro" id="IPR008929">
    <property type="entry name" value="Chondroitin_lyas"/>
</dbReference>
<dbReference type="SUPFAM" id="SSF48230">
    <property type="entry name" value="Chondroitin AC/alginate lyase"/>
    <property type="match status" value="1"/>
</dbReference>
<name>E1QKP9_DESB2</name>
<dbReference type="KEGG" id="dbr:Deba_2905"/>
<sequence length="535" mass="60408">MTTVTSIRDLFAAKALADIPKILTLQDRNRHSPTHGCFDRNHWHYKIIDFPCGMSQEFVYPLALVYALDLPDNPWRGQEALRQWVRAGIGFAAASAHADGSCDDYYPFEKALGAAAFTLLAFAESMLLLGLDDDDLLRFVEKRAVWLAQRQESGQLSNHQALVALGLAKSAELLGTERFETAIEERVRQLLAWRRAEGWFPEYDGCDPGYLTLTIAYLADLDRLRPGLGLREPLRQAIDFVAQLMHPDGTLGGEYCSRNTYNYFPHGFELAGRWHPPALDLNTRFARALRGGLEACHGDDHILGHHVINYLLTWRDFVEQRPEPGPRPQGRLWFAEAGLLVERRSGYELYAGLNKGGAFKLFKDDALAISDSQLSVVERRGKKARNAVGHMCGDYDLELSDDAISVAGHLSWAKQSLMTTTRLLILRLGMLSVGRLAPDLVRRVLQRLLIVGRRESPHRFRRVFRFADGGWTITDELNCPDWSAVERVAIGCDQTSIYIAMSRTYQQGQLQEWLELIPGQPRPADGQALRLERRL</sequence>
<dbReference type="RefSeq" id="WP_013259696.1">
    <property type="nucleotide sequence ID" value="NC_014365.1"/>
</dbReference>
<dbReference type="STRING" id="644282.Deba_2905"/>
<dbReference type="Proteomes" id="UP000009047">
    <property type="component" value="Chromosome"/>
</dbReference>
<keyword evidence="2" id="KW-1185">Reference proteome</keyword>
<dbReference type="AlphaFoldDB" id="E1QKP9"/>
<evidence type="ECO:0000313" key="1">
    <source>
        <dbReference type="EMBL" id="ADK86258.1"/>
    </source>
</evidence>
<proteinExistence type="predicted"/>
<dbReference type="HOGENOM" id="CLU_504170_0_0_7"/>
<accession>E1QKP9</accession>